<sequence length="150" mass="17211">MRDAIWATWFHKISIDAKPQHHLCSTSETLWCPFQKANATGAEFKHKHSIPESVMEAIKPIYVRLSADELLKKCLDFISQNGNESLNHVIWNRCPKDRFFGAKRVRWAASDAACSFNDGIKSRKTVMELLKISNRAFNDVFLANSCVKQR</sequence>
<dbReference type="EMBL" id="JAIZAY010000004">
    <property type="protein sequence ID" value="KAJ8043442.1"/>
    <property type="molecule type" value="Genomic_DNA"/>
</dbReference>
<keyword evidence="2" id="KW-1185">Reference proteome</keyword>
<organism evidence="1 2">
    <name type="scientific">Holothuria leucospilota</name>
    <name type="common">Black long sea cucumber</name>
    <name type="synonym">Mertensiothuria leucospilota</name>
    <dbReference type="NCBI Taxonomy" id="206669"/>
    <lineage>
        <taxon>Eukaryota</taxon>
        <taxon>Metazoa</taxon>
        <taxon>Echinodermata</taxon>
        <taxon>Eleutherozoa</taxon>
        <taxon>Echinozoa</taxon>
        <taxon>Holothuroidea</taxon>
        <taxon>Aspidochirotacea</taxon>
        <taxon>Aspidochirotida</taxon>
        <taxon>Holothuriidae</taxon>
        <taxon>Holothuria</taxon>
    </lineage>
</organism>
<proteinExistence type="predicted"/>
<dbReference type="OrthoDB" id="421276at2759"/>
<protein>
    <submittedName>
        <fullName evidence="1">Uncharacterized protein</fullName>
    </submittedName>
</protein>
<dbReference type="Proteomes" id="UP001152320">
    <property type="component" value="Chromosome 4"/>
</dbReference>
<reference evidence="1" key="1">
    <citation type="submission" date="2021-10" db="EMBL/GenBank/DDBJ databases">
        <title>Tropical sea cucumber genome reveals ecological adaptation and Cuvierian tubules defense mechanism.</title>
        <authorList>
            <person name="Chen T."/>
        </authorList>
    </citation>
    <scope>NUCLEOTIDE SEQUENCE</scope>
    <source>
        <strain evidence="1">Nanhai2018</strain>
        <tissue evidence="1">Muscle</tissue>
    </source>
</reference>
<name>A0A9Q1CDR9_HOLLE</name>
<accession>A0A9Q1CDR9</accession>
<evidence type="ECO:0000313" key="1">
    <source>
        <dbReference type="EMBL" id="KAJ8043442.1"/>
    </source>
</evidence>
<comment type="caution">
    <text evidence="1">The sequence shown here is derived from an EMBL/GenBank/DDBJ whole genome shotgun (WGS) entry which is preliminary data.</text>
</comment>
<evidence type="ECO:0000313" key="2">
    <source>
        <dbReference type="Proteomes" id="UP001152320"/>
    </source>
</evidence>
<gene>
    <name evidence="1" type="ORF">HOLleu_10523</name>
</gene>
<dbReference type="AlphaFoldDB" id="A0A9Q1CDR9"/>